<accession>A0AAD4WM76</accession>
<dbReference type="PANTHER" id="PTHR42782:SF2">
    <property type="entry name" value="3-OXOACYL-[ACYL-CARRIER-PROTEIN] SYNTHASE-LIKE PROTEIN"/>
    <property type="match status" value="1"/>
</dbReference>
<dbReference type="Proteomes" id="UP001054821">
    <property type="component" value="Chromosome 2"/>
</dbReference>
<dbReference type="Pfam" id="PF04305">
    <property type="entry name" value="DUF455"/>
    <property type="match status" value="1"/>
</dbReference>
<protein>
    <submittedName>
        <fullName evidence="1">Uncharacterized protein</fullName>
    </submittedName>
</protein>
<evidence type="ECO:0000313" key="1">
    <source>
        <dbReference type="EMBL" id="KAI5346020.1"/>
    </source>
</evidence>
<sequence>MPRLKVNPKSFRIYRGIYRLPTKHGTVSIGTRTLGIIARFGKQEATPREFFTDFVKVAQDEGRHFTLLAARLEEMGSFYGALPAHDGLWASAAATSKDLTAPLAVEHCMHEARSLDVLPTNISRFRNGVSDDEEDEVIKKFHAIVVRSYFQGGFEASGFGPRWYEPLAVKDQGTNPTQHEGA</sequence>
<dbReference type="PANTHER" id="PTHR42782">
    <property type="entry name" value="SI:CH73-314G15.3"/>
    <property type="match status" value="1"/>
</dbReference>
<evidence type="ECO:0000313" key="2">
    <source>
        <dbReference type="Proteomes" id="UP001054821"/>
    </source>
</evidence>
<reference evidence="1 2" key="1">
    <citation type="journal article" date="2022" name="G3 (Bethesda)">
        <title>Whole-genome sequence and methylome profiling of the almond [Prunus dulcis (Mill.) D.A. Webb] cultivar 'Nonpareil'.</title>
        <authorList>
            <person name="D'Amico-Willman K.M."/>
            <person name="Ouma W.Z."/>
            <person name="Meulia T."/>
            <person name="Sideli G.M."/>
            <person name="Gradziel T.M."/>
            <person name="Fresnedo-Ramirez J."/>
        </authorList>
    </citation>
    <scope>NUCLEOTIDE SEQUENCE [LARGE SCALE GENOMIC DNA]</scope>
    <source>
        <strain evidence="1">Clone GOH B32 T37-40</strain>
    </source>
</reference>
<dbReference type="InterPro" id="IPR007402">
    <property type="entry name" value="DUF455"/>
</dbReference>
<comment type="caution">
    <text evidence="1">The sequence shown here is derived from an EMBL/GenBank/DDBJ whole genome shotgun (WGS) entry which is preliminary data.</text>
</comment>
<dbReference type="CDD" id="cd00657">
    <property type="entry name" value="Ferritin_like"/>
    <property type="match status" value="1"/>
</dbReference>
<name>A0AAD4WM76_PRUDU</name>
<organism evidence="1 2">
    <name type="scientific">Prunus dulcis</name>
    <name type="common">Almond</name>
    <name type="synonym">Amygdalus dulcis</name>
    <dbReference type="NCBI Taxonomy" id="3755"/>
    <lineage>
        <taxon>Eukaryota</taxon>
        <taxon>Viridiplantae</taxon>
        <taxon>Streptophyta</taxon>
        <taxon>Embryophyta</taxon>
        <taxon>Tracheophyta</taxon>
        <taxon>Spermatophyta</taxon>
        <taxon>Magnoliopsida</taxon>
        <taxon>eudicotyledons</taxon>
        <taxon>Gunneridae</taxon>
        <taxon>Pentapetalae</taxon>
        <taxon>rosids</taxon>
        <taxon>fabids</taxon>
        <taxon>Rosales</taxon>
        <taxon>Rosaceae</taxon>
        <taxon>Amygdaloideae</taxon>
        <taxon>Amygdaleae</taxon>
        <taxon>Prunus</taxon>
    </lineage>
</organism>
<dbReference type="AlphaFoldDB" id="A0AAD4WM76"/>
<dbReference type="EMBL" id="JAJFAZ020000002">
    <property type="protein sequence ID" value="KAI5346020.1"/>
    <property type="molecule type" value="Genomic_DNA"/>
</dbReference>
<gene>
    <name evidence="1" type="ORF">L3X38_013899</name>
</gene>
<proteinExistence type="predicted"/>
<keyword evidence="2" id="KW-1185">Reference proteome</keyword>